<protein>
    <submittedName>
        <fullName evidence="3">BgTH12-00610</fullName>
    </submittedName>
</protein>
<evidence type="ECO:0000313" key="3">
    <source>
        <dbReference type="EMBL" id="CAD6505114.1"/>
    </source>
</evidence>
<accession>A0A9W4D6T3</accession>
<feature type="domain" description="Peptide N-acetyl-beta-D-glucosaminyl asparaginase amidase A N-terminal" evidence="2">
    <location>
        <begin position="281"/>
        <end position="596"/>
    </location>
</feature>
<comment type="caution">
    <text evidence="3">The sequence shown here is derived from an EMBL/GenBank/DDBJ whole genome shotgun (WGS) entry which is preliminary data.</text>
</comment>
<dbReference type="AlphaFoldDB" id="A0A9W4D6T3"/>
<feature type="compositionally biased region" description="Polar residues" evidence="1">
    <location>
        <begin position="149"/>
        <end position="160"/>
    </location>
</feature>
<dbReference type="EMBL" id="CAJHIT010000009">
    <property type="protein sequence ID" value="CAD6505114.1"/>
    <property type="molecule type" value="Genomic_DNA"/>
</dbReference>
<gene>
    <name evidence="3" type="ORF">BGTH12_LOCUS6472</name>
</gene>
<evidence type="ECO:0000313" key="4">
    <source>
        <dbReference type="Proteomes" id="UP000683417"/>
    </source>
</evidence>
<dbReference type="InterPro" id="IPR056948">
    <property type="entry name" value="PNGaseA_N"/>
</dbReference>
<dbReference type="InterPro" id="IPR021102">
    <property type="entry name" value="PNGase_A"/>
</dbReference>
<dbReference type="Pfam" id="PF12222">
    <property type="entry name" value="PNGaseA"/>
    <property type="match status" value="1"/>
</dbReference>
<dbReference type="Pfam" id="PF25156">
    <property type="entry name" value="PNGase_A_C"/>
    <property type="match status" value="1"/>
</dbReference>
<evidence type="ECO:0000259" key="2">
    <source>
        <dbReference type="Pfam" id="PF12222"/>
    </source>
</evidence>
<dbReference type="Proteomes" id="UP000683417">
    <property type="component" value="Unassembled WGS sequence"/>
</dbReference>
<name>A0A9W4D6T3_BLUGR</name>
<reference evidence="3" key="1">
    <citation type="submission" date="2020-10" db="EMBL/GenBank/DDBJ databases">
        <authorList>
            <person name="Muller C M."/>
        </authorList>
    </citation>
    <scope>NUCLEOTIDE SEQUENCE</scope>
    <source>
        <strain evidence="3">THUN-12</strain>
    </source>
</reference>
<evidence type="ECO:0000256" key="1">
    <source>
        <dbReference type="SAM" id="MobiDB-lite"/>
    </source>
</evidence>
<feature type="region of interest" description="Disordered" evidence="1">
    <location>
        <begin position="149"/>
        <end position="179"/>
    </location>
</feature>
<dbReference type="PANTHER" id="PTHR31104">
    <property type="entry name" value="PEPTIDE-N4-(N-ACETYL-BETA-GLUCOSAMINYL)ASPARAGINE AMIDASE A PROTEIN"/>
    <property type="match status" value="1"/>
</dbReference>
<sequence>MLGINSDHAFLRLLVLENLAACETVQRKSTLSFLMTVMADNNITIAGQHSHPTVTSVSEALERARNCADCAQDNAVVDFLESALHIIWTKIQSNPNSYVMSRDEFAIFNYFQSRFQGQQIAIDARKRFWDINSKLIITNLMASTVQSSGSQAYGKNSSQTRWEDLKDTNLRRGSSPTSASKKFKNAYHWLENRPRNPICFILALSALLGCLFWPTSDLLSIASYRQIEERQLLAPEELVKSSLSTEKAPLNVFQVYMPVTAPYAANEGLDITDGSLQTSFNSCQVVLMNHSFGNSYGSPFVGDYTPPSCKFNRVIMNFTATSRGRQFDRLAVMYFNDTEIWRTSTAEPTTNGIIFEYTKDMTAYLSLWSKHQKIIFDLGNVINDVYTGPFNTTLIATFFTTSENVVPATQIIPISARKGSINSPSAFVLPSDTAVNSISLPKNTNRAVVSIGACGQAMEEFWWGNVLQSDIHTFDIDDMTLNGFSPFREVQLLIDGKLAGVYWPFPVIFTGGVVPGLWRPIVGIDTYDLREHQIDITPWLGVILDGNSHTFEIRVAGIQQYQNDVTGKLTESVGDNWVVTGKVFIWLDSDSAAITTGTQPEINLPDPLIYISHSISQNSTGANETITYTANVQRSLSITSTIETTGGSYQANWSQNLSTSNYGHYEAQGAIQITNQTTSGVDESRGAFSYKTIYSYPLWTNTTSKVLSDGNYSLDAVVNRGLSIYTEGSTLYPTGIEAFFHNSSEKSLSDSLSSTQLDTTQKGAARYFSKNSTSSARSFGETEQEFKLQGVDDEANGFELYYRKVLAQNGTISLDIERLADHYAVNRDRNIMENGTYDQLFAGPVQNHRLKISA</sequence>
<feature type="compositionally biased region" description="Basic and acidic residues" evidence="1">
    <location>
        <begin position="161"/>
        <end position="170"/>
    </location>
</feature>
<proteinExistence type="predicted"/>
<organism evidence="3 4">
    <name type="scientific">Blumeria graminis f. sp. triticale</name>
    <dbReference type="NCBI Taxonomy" id="1689686"/>
    <lineage>
        <taxon>Eukaryota</taxon>
        <taxon>Fungi</taxon>
        <taxon>Dikarya</taxon>
        <taxon>Ascomycota</taxon>
        <taxon>Pezizomycotina</taxon>
        <taxon>Leotiomycetes</taxon>
        <taxon>Erysiphales</taxon>
        <taxon>Erysiphaceae</taxon>
        <taxon>Blumeria</taxon>
    </lineage>
</organism>